<proteinExistence type="predicted"/>
<name>A0ABQ9D572_9PASS</name>
<dbReference type="Proteomes" id="UP001145742">
    <property type="component" value="Unassembled WGS sequence"/>
</dbReference>
<protein>
    <submittedName>
        <fullName evidence="1">Uncharacterized protein</fullName>
    </submittedName>
</protein>
<evidence type="ECO:0000313" key="2">
    <source>
        <dbReference type="Proteomes" id="UP001145742"/>
    </source>
</evidence>
<dbReference type="EMBL" id="WHWB01034186">
    <property type="protein sequence ID" value="KAJ7412953.1"/>
    <property type="molecule type" value="Genomic_DNA"/>
</dbReference>
<accession>A0ABQ9D572</accession>
<organism evidence="1 2">
    <name type="scientific">Willisornis vidua</name>
    <name type="common">Xingu scale-backed antbird</name>
    <dbReference type="NCBI Taxonomy" id="1566151"/>
    <lineage>
        <taxon>Eukaryota</taxon>
        <taxon>Metazoa</taxon>
        <taxon>Chordata</taxon>
        <taxon>Craniata</taxon>
        <taxon>Vertebrata</taxon>
        <taxon>Euteleostomi</taxon>
        <taxon>Archelosauria</taxon>
        <taxon>Archosauria</taxon>
        <taxon>Dinosauria</taxon>
        <taxon>Saurischia</taxon>
        <taxon>Theropoda</taxon>
        <taxon>Coelurosauria</taxon>
        <taxon>Aves</taxon>
        <taxon>Neognathae</taxon>
        <taxon>Neoaves</taxon>
        <taxon>Telluraves</taxon>
        <taxon>Australaves</taxon>
        <taxon>Passeriformes</taxon>
        <taxon>Thamnophilidae</taxon>
        <taxon>Willisornis</taxon>
    </lineage>
</organism>
<keyword evidence="2" id="KW-1185">Reference proteome</keyword>
<evidence type="ECO:0000313" key="1">
    <source>
        <dbReference type="EMBL" id="KAJ7412953.1"/>
    </source>
</evidence>
<sequence>MSLACSGVAWQPDKKGLEGLERLEWMRPYAGWAQAPVSPKADGFLGLGGRLATPDRQRWLGSGLPAREGWPSVGDAGQEQLPAACAVIGAPLRASLHPGMVSLLLQSLSGRKRFVLVPEAGDVYAETSE</sequence>
<comment type="caution">
    <text evidence="1">The sequence shown here is derived from an EMBL/GenBank/DDBJ whole genome shotgun (WGS) entry which is preliminary data.</text>
</comment>
<gene>
    <name evidence="1" type="ORF">WISP_93976</name>
</gene>
<reference evidence="1" key="1">
    <citation type="submission" date="2019-10" db="EMBL/GenBank/DDBJ databases">
        <authorList>
            <person name="Soares A.E.R."/>
            <person name="Aleixo A."/>
            <person name="Schneider P."/>
            <person name="Miyaki C.Y."/>
            <person name="Schneider M.P."/>
            <person name="Mello C."/>
            <person name="Vasconcelos A.T.R."/>
        </authorList>
    </citation>
    <scope>NUCLEOTIDE SEQUENCE</scope>
    <source>
        <tissue evidence="1">Muscle</tissue>
    </source>
</reference>